<proteinExistence type="predicted"/>
<protein>
    <submittedName>
        <fullName evidence="2">Uncharacterized protein</fullName>
    </submittedName>
</protein>
<dbReference type="AlphaFoldDB" id="A0A811Q5C5"/>
<feature type="compositionally biased region" description="Basic and acidic residues" evidence="1">
    <location>
        <begin position="234"/>
        <end position="270"/>
    </location>
</feature>
<dbReference type="EMBL" id="CAJGYO010000008">
    <property type="protein sequence ID" value="CAD6251130.1"/>
    <property type="molecule type" value="Genomic_DNA"/>
</dbReference>
<feature type="compositionally biased region" description="Gly residues" evidence="1">
    <location>
        <begin position="103"/>
        <end position="114"/>
    </location>
</feature>
<keyword evidence="3" id="KW-1185">Reference proteome</keyword>
<feature type="compositionally biased region" description="Low complexity" evidence="1">
    <location>
        <begin position="341"/>
        <end position="360"/>
    </location>
</feature>
<gene>
    <name evidence="2" type="ORF">NCGR_LOCUS34895</name>
</gene>
<sequence length="360" mass="39075">MASTLAEELVEEILLRVPPDSCGQDGPPSSARPGTTSSPMGRYRSHEGPLLCCADESSTRRRSAQLRPNQRRSVEKERRKKPSGTRFLPLVRRTLVAGRRRGAVGGRGSGGARGSGERARTAAASPPPGRPCCPGSVGPGKRPRWGFSHPPGRSSDERWDVGKSSSGSRSSSDERWDVGKSPRSSGSRSSRERSPRSSSDERWDVGKSPWSSGSSRESPRSSGCPRSSGSSGSSRERSRSSSDERWDVGKSPRSGSSREREAATRQKESEFFAGPEYYAAPAFMASPDPSQYCVSTMVSGKAKESFCNEMQQWSDHLSGMPEAQNAAYLKEHKGAPSAPMQPALKQQLLQQHPQPEQKQQ</sequence>
<dbReference type="Proteomes" id="UP000604825">
    <property type="component" value="Unassembled WGS sequence"/>
</dbReference>
<comment type="caution">
    <text evidence="2">The sequence shown here is derived from an EMBL/GenBank/DDBJ whole genome shotgun (WGS) entry which is preliminary data.</text>
</comment>
<feature type="region of interest" description="Disordered" evidence="1">
    <location>
        <begin position="324"/>
        <end position="360"/>
    </location>
</feature>
<evidence type="ECO:0000313" key="2">
    <source>
        <dbReference type="EMBL" id="CAD6251130.1"/>
    </source>
</evidence>
<reference evidence="2" key="1">
    <citation type="submission" date="2020-10" db="EMBL/GenBank/DDBJ databases">
        <authorList>
            <person name="Han B."/>
            <person name="Lu T."/>
            <person name="Zhao Q."/>
            <person name="Huang X."/>
            <person name="Zhao Y."/>
        </authorList>
    </citation>
    <scope>NUCLEOTIDE SEQUENCE</scope>
</reference>
<feature type="compositionally biased region" description="Basic and acidic residues" evidence="1">
    <location>
        <begin position="189"/>
        <end position="205"/>
    </location>
</feature>
<feature type="compositionally biased region" description="Low complexity" evidence="1">
    <location>
        <begin position="208"/>
        <end position="233"/>
    </location>
</feature>
<evidence type="ECO:0000256" key="1">
    <source>
        <dbReference type="SAM" id="MobiDB-lite"/>
    </source>
</evidence>
<organism evidence="2 3">
    <name type="scientific">Miscanthus lutarioriparius</name>
    <dbReference type="NCBI Taxonomy" id="422564"/>
    <lineage>
        <taxon>Eukaryota</taxon>
        <taxon>Viridiplantae</taxon>
        <taxon>Streptophyta</taxon>
        <taxon>Embryophyta</taxon>
        <taxon>Tracheophyta</taxon>
        <taxon>Spermatophyta</taxon>
        <taxon>Magnoliopsida</taxon>
        <taxon>Liliopsida</taxon>
        <taxon>Poales</taxon>
        <taxon>Poaceae</taxon>
        <taxon>PACMAD clade</taxon>
        <taxon>Panicoideae</taxon>
        <taxon>Andropogonodae</taxon>
        <taxon>Andropogoneae</taxon>
        <taxon>Saccharinae</taxon>
        <taxon>Miscanthus</taxon>
    </lineage>
</organism>
<name>A0A811Q5C5_9POAL</name>
<evidence type="ECO:0000313" key="3">
    <source>
        <dbReference type="Proteomes" id="UP000604825"/>
    </source>
</evidence>
<accession>A0A811Q5C5</accession>
<feature type="compositionally biased region" description="Basic and acidic residues" evidence="1">
    <location>
        <begin position="171"/>
        <end position="180"/>
    </location>
</feature>
<feature type="region of interest" description="Disordered" evidence="1">
    <location>
        <begin position="16"/>
        <end position="272"/>
    </location>
</feature>